<dbReference type="Proteomes" id="UP000838756">
    <property type="component" value="Unassembled WGS sequence"/>
</dbReference>
<evidence type="ECO:0000313" key="1">
    <source>
        <dbReference type="EMBL" id="CAH2269526.1"/>
    </source>
</evidence>
<proteinExistence type="predicted"/>
<protein>
    <submittedName>
        <fullName evidence="1">Jg19074 protein</fullName>
    </submittedName>
</protein>
<comment type="caution">
    <text evidence="1">The sequence shown here is derived from an EMBL/GenBank/DDBJ whole genome shotgun (WGS) entry which is preliminary data.</text>
</comment>
<dbReference type="AlphaFoldDB" id="A0A8S4SQN6"/>
<dbReference type="OrthoDB" id="407509at2759"/>
<accession>A0A8S4SQN6</accession>
<evidence type="ECO:0000313" key="2">
    <source>
        <dbReference type="Proteomes" id="UP000838756"/>
    </source>
</evidence>
<reference evidence="1" key="1">
    <citation type="submission" date="2022-03" db="EMBL/GenBank/DDBJ databases">
        <authorList>
            <person name="Lindestad O."/>
        </authorList>
    </citation>
    <scope>NUCLEOTIDE SEQUENCE</scope>
</reference>
<dbReference type="EMBL" id="CAKXAJ010026534">
    <property type="protein sequence ID" value="CAH2269526.1"/>
    <property type="molecule type" value="Genomic_DNA"/>
</dbReference>
<sequence>MQRAMLGVSLRNRIRNEEIRRKPKVTVTAQQVANLKWQWEGHIARRTDGHWGLKVQEWRPRTGKRHQLSPWEPREANNQGAWIVELPKKELYPTVDANLLN</sequence>
<gene>
    <name evidence="1" type="primary">jg19074</name>
    <name evidence="1" type="ORF">PAEG_LOCUS27737</name>
</gene>
<organism evidence="1 2">
    <name type="scientific">Pararge aegeria aegeria</name>
    <dbReference type="NCBI Taxonomy" id="348720"/>
    <lineage>
        <taxon>Eukaryota</taxon>
        <taxon>Metazoa</taxon>
        <taxon>Ecdysozoa</taxon>
        <taxon>Arthropoda</taxon>
        <taxon>Hexapoda</taxon>
        <taxon>Insecta</taxon>
        <taxon>Pterygota</taxon>
        <taxon>Neoptera</taxon>
        <taxon>Endopterygota</taxon>
        <taxon>Lepidoptera</taxon>
        <taxon>Glossata</taxon>
        <taxon>Ditrysia</taxon>
        <taxon>Papilionoidea</taxon>
        <taxon>Nymphalidae</taxon>
        <taxon>Satyrinae</taxon>
        <taxon>Satyrini</taxon>
        <taxon>Parargina</taxon>
        <taxon>Pararge</taxon>
    </lineage>
</organism>
<name>A0A8S4SQN6_9NEOP</name>
<keyword evidence="2" id="KW-1185">Reference proteome</keyword>